<accession>A0CD43</accession>
<evidence type="ECO:0000313" key="2">
    <source>
        <dbReference type="Proteomes" id="UP000000600"/>
    </source>
</evidence>
<dbReference type="RefSeq" id="XP_001436107.1">
    <property type="nucleotide sequence ID" value="XM_001436070.2"/>
</dbReference>
<dbReference type="InParanoid" id="A0CD43"/>
<keyword evidence="2" id="KW-1185">Reference proteome</keyword>
<sequence length="92" mass="10975">MLNRSQKGIEIFSDKSCCLNGCLTIIVLYFDSVILKESSCRYIKLPQLTNFSGFIKQNPTQKVIEIQYYFFNEKIGRKIKKRRFIGFFQRYQ</sequence>
<dbReference type="AlphaFoldDB" id="A0CD43"/>
<gene>
    <name evidence="1" type="ORF">GSPATT00037495001</name>
</gene>
<dbReference type="GeneID" id="5021892"/>
<dbReference type="Proteomes" id="UP000000600">
    <property type="component" value="Unassembled WGS sequence"/>
</dbReference>
<name>A0CD43_PARTE</name>
<evidence type="ECO:0000313" key="1">
    <source>
        <dbReference type="EMBL" id="CAK68710.1"/>
    </source>
</evidence>
<protein>
    <submittedName>
        <fullName evidence="1">Uncharacterized protein</fullName>
    </submittedName>
</protein>
<reference evidence="1 2" key="1">
    <citation type="journal article" date="2006" name="Nature">
        <title>Global trends of whole-genome duplications revealed by the ciliate Paramecium tetraurelia.</title>
        <authorList>
            <consortium name="Genoscope"/>
            <person name="Aury J.-M."/>
            <person name="Jaillon O."/>
            <person name="Duret L."/>
            <person name="Noel B."/>
            <person name="Jubin C."/>
            <person name="Porcel B.M."/>
            <person name="Segurens B."/>
            <person name="Daubin V."/>
            <person name="Anthouard V."/>
            <person name="Aiach N."/>
            <person name="Arnaiz O."/>
            <person name="Billaut A."/>
            <person name="Beisson J."/>
            <person name="Blanc I."/>
            <person name="Bouhouche K."/>
            <person name="Camara F."/>
            <person name="Duharcourt S."/>
            <person name="Guigo R."/>
            <person name="Gogendeau D."/>
            <person name="Katinka M."/>
            <person name="Keller A.-M."/>
            <person name="Kissmehl R."/>
            <person name="Klotz C."/>
            <person name="Koll F."/>
            <person name="Le Moue A."/>
            <person name="Lepere C."/>
            <person name="Malinsky S."/>
            <person name="Nowacki M."/>
            <person name="Nowak J.K."/>
            <person name="Plattner H."/>
            <person name="Poulain J."/>
            <person name="Ruiz F."/>
            <person name="Serrano V."/>
            <person name="Zagulski M."/>
            <person name="Dessen P."/>
            <person name="Betermier M."/>
            <person name="Weissenbach J."/>
            <person name="Scarpelli C."/>
            <person name="Schachter V."/>
            <person name="Sperling L."/>
            <person name="Meyer E."/>
            <person name="Cohen J."/>
            <person name="Wincker P."/>
        </authorList>
    </citation>
    <scope>NUCLEOTIDE SEQUENCE [LARGE SCALE GENOMIC DNA]</scope>
    <source>
        <strain evidence="1 2">Stock d4-2</strain>
    </source>
</reference>
<proteinExistence type="predicted"/>
<dbReference type="KEGG" id="ptm:GSPATT00037495001"/>
<dbReference type="EMBL" id="CT868062">
    <property type="protein sequence ID" value="CAK68710.1"/>
    <property type="molecule type" value="Genomic_DNA"/>
</dbReference>
<dbReference type="HOGENOM" id="CLU_2417916_0_0_1"/>
<organism evidence="1 2">
    <name type="scientific">Paramecium tetraurelia</name>
    <dbReference type="NCBI Taxonomy" id="5888"/>
    <lineage>
        <taxon>Eukaryota</taxon>
        <taxon>Sar</taxon>
        <taxon>Alveolata</taxon>
        <taxon>Ciliophora</taxon>
        <taxon>Intramacronucleata</taxon>
        <taxon>Oligohymenophorea</taxon>
        <taxon>Peniculida</taxon>
        <taxon>Parameciidae</taxon>
        <taxon>Paramecium</taxon>
    </lineage>
</organism>